<dbReference type="Proteomes" id="UP000565441">
    <property type="component" value="Unassembled WGS sequence"/>
</dbReference>
<keyword evidence="2" id="KW-0812">Transmembrane</keyword>
<gene>
    <name evidence="3" type="ORF">D9615_001664</name>
</gene>
<dbReference type="OrthoDB" id="10667364at2759"/>
<name>A0A8H5MAI6_9AGAR</name>
<accession>A0A8H5MAI6</accession>
<dbReference type="AlphaFoldDB" id="A0A8H5MAI6"/>
<dbReference type="Gene3D" id="1.20.5.100">
    <property type="entry name" value="Cytochrome c1, transmembrane anchor, C-terminal"/>
    <property type="match status" value="1"/>
</dbReference>
<feature type="region of interest" description="Disordered" evidence="1">
    <location>
        <begin position="41"/>
        <end position="186"/>
    </location>
</feature>
<feature type="compositionally biased region" description="Pro residues" evidence="1">
    <location>
        <begin position="54"/>
        <end position="89"/>
    </location>
</feature>
<keyword evidence="2" id="KW-0472">Membrane</keyword>
<feature type="compositionally biased region" description="Polar residues" evidence="1">
    <location>
        <begin position="96"/>
        <end position="143"/>
    </location>
</feature>
<keyword evidence="4" id="KW-1185">Reference proteome</keyword>
<reference evidence="3 4" key="1">
    <citation type="journal article" date="2020" name="ISME J.">
        <title>Uncovering the hidden diversity of litter-decomposition mechanisms in mushroom-forming fungi.</title>
        <authorList>
            <person name="Floudas D."/>
            <person name="Bentzer J."/>
            <person name="Ahren D."/>
            <person name="Johansson T."/>
            <person name="Persson P."/>
            <person name="Tunlid A."/>
        </authorList>
    </citation>
    <scope>NUCLEOTIDE SEQUENCE [LARGE SCALE GENOMIC DNA]</scope>
    <source>
        <strain evidence="3 4">CBS 661.87</strain>
    </source>
</reference>
<protein>
    <submittedName>
        <fullName evidence="3">Uncharacterized protein</fullName>
    </submittedName>
</protein>
<evidence type="ECO:0000313" key="3">
    <source>
        <dbReference type="EMBL" id="KAF5386769.1"/>
    </source>
</evidence>
<organism evidence="3 4">
    <name type="scientific">Tricholomella constricta</name>
    <dbReference type="NCBI Taxonomy" id="117010"/>
    <lineage>
        <taxon>Eukaryota</taxon>
        <taxon>Fungi</taxon>
        <taxon>Dikarya</taxon>
        <taxon>Basidiomycota</taxon>
        <taxon>Agaricomycotina</taxon>
        <taxon>Agaricomycetes</taxon>
        <taxon>Agaricomycetidae</taxon>
        <taxon>Agaricales</taxon>
        <taxon>Tricholomatineae</taxon>
        <taxon>Lyophyllaceae</taxon>
        <taxon>Tricholomella</taxon>
    </lineage>
</organism>
<dbReference type="EMBL" id="JAACJP010000002">
    <property type="protein sequence ID" value="KAF5386769.1"/>
    <property type="molecule type" value="Genomic_DNA"/>
</dbReference>
<evidence type="ECO:0000256" key="1">
    <source>
        <dbReference type="SAM" id="MobiDB-lite"/>
    </source>
</evidence>
<evidence type="ECO:0000256" key="2">
    <source>
        <dbReference type="SAM" id="Phobius"/>
    </source>
</evidence>
<sequence>MSFPPAPVAHQYERRGSKLEDALRHVAERFCKDGHGLIDFCYTKPPKHAQGSTRPPPLPNTTPVAPPPTTAAPPIPQSQPSQPSQPTPEAPQSQPGSSEQNPSTKAPLTSTGTIGPHNSSPTHTFDGLSSQTTIVTPTASSDRPVQGGGTGAKQGIVSTLSNDNNASAASDSPGFASNTSTPNAAGAARKSNAGAIAGGVLGALILLVLVFLGVFLIKRRRRRNLAPSAQFLNSTGHPVPSFLENSSYAFGASSPYATASYNQPLKSHTTGNNHPFAHHTP</sequence>
<comment type="caution">
    <text evidence="3">The sequence shown here is derived from an EMBL/GenBank/DDBJ whole genome shotgun (WGS) entry which is preliminary data.</text>
</comment>
<proteinExistence type="predicted"/>
<dbReference type="CDD" id="cd12087">
    <property type="entry name" value="TM_EGFR-like"/>
    <property type="match status" value="1"/>
</dbReference>
<evidence type="ECO:0000313" key="4">
    <source>
        <dbReference type="Proteomes" id="UP000565441"/>
    </source>
</evidence>
<feature type="transmembrane region" description="Helical" evidence="2">
    <location>
        <begin position="195"/>
        <end position="217"/>
    </location>
</feature>
<keyword evidence="2" id="KW-1133">Transmembrane helix</keyword>
<feature type="compositionally biased region" description="Low complexity" evidence="1">
    <location>
        <begin position="161"/>
        <end position="172"/>
    </location>
</feature>